<dbReference type="GO" id="GO:0003677">
    <property type="term" value="F:DNA binding"/>
    <property type="evidence" value="ECO:0007669"/>
    <property type="project" value="InterPro"/>
</dbReference>
<dbReference type="GO" id="GO:0008170">
    <property type="term" value="F:N-methyltransferase activity"/>
    <property type="evidence" value="ECO:0007669"/>
    <property type="project" value="InterPro"/>
</dbReference>
<accession>A0AA48KX53</accession>
<proteinExistence type="inferred from homology"/>
<organism evidence="6">
    <name type="scientific">Candidatus Improbicoccus pseudotrichonymphae</name>
    <dbReference type="NCBI Taxonomy" id="3033792"/>
    <lineage>
        <taxon>Bacteria</taxon>
        <taxon>Bacillati</taxon>
        <taxon>Bacillota</taxon>
        <taxon>Clostridia</taxon>
        <taxon>Candidatus Improbicoccus</taxon>
    </lineage>
</organism>
<evidence type="ECO:0000259" key="5">
    <source>
        <dbReference type="Pfam" id="PF01555"/>
    </source>
</evidence>
<dbReference type="PIRSF" id="PIRSF036758">
    <property type="entry name" value="Aden_M_ParB"/>
    <property type="match status" value="1"/>
</dbReference>
<dbReference type="AlphaFoldDB" id="A0AA48KX53"/>
<dbReference type="CDD" id="cd16403">
    <property type="entry name" value="ParB_N_like_MT"/>
    <property type="match status" value="1"/>
</dbReference>
<evidence type="ECO:0000256" key="1">
    <source>
        <dbReference type="ARBA" id="ARBA00022603"/>
    </source>
</evidence>
<evidence type="ECO:0000256" key="2">
    <source>
        <dbReference type="ARBA" id="ARBA00022679"/>
    </source>
</evidence>
<dbReference type="Gene3D" id="3.40.50.150">
    <property type="entry name" value="Vaccinia Virus protein VP39"/>
    <property type="match status" value="1"/>
</dbReference>
<reference evidence="6" key="1">
    <citation type="journal article" date="2023" name="ISME J.">
        <title>Emergence of putative energy parasites within Clostridia revealed by genome analysis of a novel endosymbiotic clade.</title>
        <authorList>
            <person name="Takahashi K."/>
            <person name="Kuwahara H."/>
            <person name="Horikawa Y."/>
            <person name="Izawa K."/>
            <person name="Kato D."/>
            <person name="Inagaki T."/>
            <person name="Yuki M."/>
            <person name="Ohkuma M."/>
            <person name="Hongoh Y."/>
        </authorList>
    </citation>
    <scope>NUCLEOTIDE SEQUENCE</scope>
    <source>
        <strain evidence="6">CfP3-15</strain>
    </source>
</reference>
<comment type="similarity">
    <text evidence="4">Belongs to the N(4)/N(6)-methyltransferase family.</text>
</comment>
<evidence type="ECO:0000256" key="3">
    <source>
        <dbReference type="ARBA" id="ARBA00022747"/>
    </source>
</evidence>
<dbReference type="GO" id="GO:0005737">
    <property type="term" value="C:cytoplasm"/>
    <property type="evidence" value="ECO:0007669"/>
    <property type="project" value="TreeGrafter"/>
</dbReference>
<dbReference type="SUPFAM" id="SSF53335">
    <property type="entry name" value="S-adenosyl-L-methionine-dependent methyltransferases"/>
    <property type="match status" value="1"/>
</dbReference>
<dbReference type="Proteomes" id="UP001337580">
    <property type="component" value="Chromosome"/>
</dbReference>
<dbReference type="PRINTS" id="PR00508">
    <property type="entry name" value="S21N4MTFRASE"/>
</dbReference>
<dbReference type="InterPro" id="IPR036086">
    <property type="entry name" value="ParB/Sulfiredoxin_sf"/>
</dbReference>
<sequence length="368" mass="42787">MIQILIDSEFRIIAGHGRVLAAKKIGMEEVPCLFIEHLSEEQKKAYIIADNKLALDASWDMEILKSELLDLKELNFDINLTGFDLDNLDFGFDFDGNDVNNEAYEDDFNLSKELPKEPKSKFGEVYQLGNHRLMCGDATKQEDILKLVDGKKIDLFITDPPYNVNYQGRTKNKLKIQNDKMKSDDFVLFLQNAFLNADRIMKPGTSFYIWFASKETLNVYNACKNIGKNSNENWEIKQQIIWFKNKFVIGRQDYQWIHEPCIYGWKNGEAHYFTDDRTQTTVLEYDKLQRNEDHPTMKPVKLIAKLIENSSKSNNNVLDLFGGSGTTLIACEQLNRKCFMMELDPRYVDVIIKRWEDLTNKKAVKIIE</sequence>
<dbReference type="GO" id="GO:0032259">
    <property type="term" value="P:methylation"/>
    <property type="evidence" value="ECO:0007669"/>
    <property type="project" value="UniProtKB-KW"/>
</dbReference>
<dbReference type="KEGG" id="ips:CfP315_0611"/>
<dbReference type="REBASE" id="966005">
    <property type="entry name" value="M.Ips5ORF611P"/>
</dbReference>
<dbReference type="Pfam" id="PF01555">
    <property type="entry name" value="N6_N4_Mtase"/>
    <property type="match status" value="1"/>
</dbReference>
<protein>
    <recommendedName>
        <fullName evidence="4">Methyltransferase</fullName>
        <ecNumber evidence="4">2.1.1.-</ecNumber>
    </recommendedName>
</protein>
<dbReference type="InterPro" id="IPR001091">
    <property type="entry name" value="RM_Methyltransferase"/>
</dbReference>
<evidence type="ECO:0000256" key="4">
    <source>
        <dbReference type="RuleBase" id="RU362026"/>
    </source>
</evidence>
<dbReference type="EMBL" id="AP027924">
    <property type="protein sequence ID" value="BED92038.1"/>
    <property type="molecule type" value="Genomic_DNA"/>
</dbReference>
<dbReference type="PANTHER" id="PTHR13370:SF3">
    <property type="entry name" value="TRNA (GUANINE(10)-N2)-METHYLTRANSFERASE HOMOLOG"/>
    <property type="match status" value="1"/>
</dbReference>
<dbReference type="EC" id="2.1.1.-" evidence="4"/>
<dbReference type="InterPro" id="IPR002941">
    <property type="entry name" value="DNA_methylase_N4/N6"/>
</dbReference>
<evidence type="ECO:0000313" key="6">
    <source>
        <dbReference type="EMBL" id="BED92038.1"/>
    </source>
</evidence>
<feature type="domain" description="DNA methylase N-4/N-6" evidence="5">
    <location>
        <begin position="153"/>
        <end position="352"/>
    </location>
</feature>
<dbReference type="GO" id="GO:0009307">
    <property type="term" value="P:DNA restriction-modification system"/>
    <property type="evidence" value="ECO:0007669"/>
    <property type="project" value="UniProtKB-KW"/>
</dbReference>
<gene>
    <name evidence="6" type="ORF">CfP315_0611</name>
</gene>
<dbReference type="GO" id="GO:0009007">
    <property type="term" value="F:site-specific DNA-methyltransferase (adenine-specific) activity"/>
    <property type="evidence" value="ECO:0007669"/>
    <property type="project" value="TreeGrafter"/>
</dbReference>
<dbReference type="SUPFAM" id="SSF110849">
    <property type="entry name" value="ParB/Sulfiredoxin"/>
    <property type="match status" value="1"/>
</dbReference>
<keyword evidence="3" id="KW-0680">Restriction system</keyword>
<dbReference type="PANTHER" id="PTHR13370">
    <property type="entry name" value="RNA METHYLASE-RELATED"/>
    <property type="match status" value="1"/>
</dbReference>
<dbReference type="InterPro" id="IPR015840">
    <property type="entry name" value="DNA_MeTrfase_ParB"/>
</dbReference>
<keyword evidence="2" id="KW-0808">Transferase</keyword>
<name>A0AA48KX53_9FIRM</name>
<dbReference type="InterPro" id="IPR029063">
    <property type="entry name" value="SAM-dependent_MTases_sf"/>
</dbReference>
<dbReference type="Gene3D" id="3.90.1530.10">
    <property type="entry name" value="Conserved hypothetical protein from pyrococcus furiosus pfu- 392566-001, ParB domain"/>
    <property type="match status" value="1"/>
</dbReference>
<keyword evidence="1" id="KW-0489">Methyltransferase</keyword>